<dbReference type="AlphaFoldDB" id="A0ABD1LDF9"/>
<accession>A0ABD1LDF9</accession>
<dbReference type="EMBL" id="JBGMDY010000009">
    <property type="protein sequence ID" value="KAL2321473.1"/>
    <property type="molecule type" value="Genomic_DNA"/>
</dbReference>
<dbReference type="SMART" id="SM00336">
    <property type="entry name" value="BBOX"/>
    <property type="match status" value="1"/>
</dbReference>
<dbReference type="GO" id="GO:0008270">
    <property type="term" value="F:zinc ion binding"/>
    <property type="evidence" value="ECO:0007669"/>
    <property type="project" value="UniProtKB-KW"/>
</dbReference>
<gene>
    <name evidence="7" type="ORF">Fmac_025852</name>
</gene>
<feature type="compositionally biased region" description="Low complexity" evidence="5">
    <location>
        <begin position="77"/>
        <end position="87"/>
    </location>
</feature>
<reference evidence="7 8" key="1">
    <citation type="submission" date="2024-08" db="EMBL/GenBank/DDBJ databases">
        <title>Insights into the chromosomal genome structure of Flemingia macrophylla.</title>
        <authorList>
            <person name="Ding Y."/>
            <person name="Zhao Y."/>
            <person name="Bi W."/>
            <person name="Wu M."/>
            <person name="Zhao G."/>
            <person name="Gong Y."/>
            <person name="Li W."/>
            <person name="Zhang P."/>
        </authorList>
    </citation>
    <scope>NUCLEOTIDE SEQUENCE [LARGE SCALE GENOMIC DNA]</scope>
    <source>
        <strain evidence="7">DYQJB</strain>
        <tissue evidence="7">Leaf</tissue>
    </source>
</reference>
<dbReference type="PROSITE" id="PS50119">
    <property type="entry name" value="ZF_BBOX"/>
    <property type="match status" value="1"/>
</dbReference>
<keyword evidence="1" id="KW-0479">Metal-binding</keyword>
<comment type="caution">
    <text evidence="7">The sequence shown here is derived from an EMBL/GenBank/DDBJ whole genome shotgun (WGS) entry which is preliminary data.</text>
</comment>
<evidence type="ECO:0000256" key="1">
    <source>
        <dbReference type="ARBA" id="ARBA00022723"/>
    </source>
</evidence>
<evidence type="ECO:0000256" key="2">
    <source>
        <dbReference type="ARBA" id="ARBA00022771"/>
    </source>
</evidence>
<sequence>MACELCDRRASLYCPSDSAFLCSECDAAVHAANFLVARHLRRLLCSKCDRFAGIHISGGASRRLPCTCASCSDSLTSCSSSSTRGSSAGKRKRCRSSVTDDDDAEEKRLRRNGGSEEVLEKWSRELGLGLGENGRRVASHALNACLEKLPLRVAAATSFWLGVRFCGDGGVATCQNLTRLEAISGVPAKLILAAHANLARVLAQRRELQEGWGES</sequence>
<dbReference type="Proteomes" id="UP001603857">
    <property type="component" value="Unassembled WGS sequence"/>
</dbReference>
<feature type="domain" description="B box-type" evidence="6">
    <location>
        <begin position="1"/>
        <end position="44"/>
    </location>
</feature>
<keyword evidence="8" id="KW-1185">Reference proteome</keyword>
<dbReference type="Pfam" id="PF00643">
    <property type="entry name" value="zf-B_box"/>
    <property type="match status" value="1"/>
</dbReference>
<dbReference type="PANTHER" id="PTHR31717">
    <property type="entry name" value="ZINC FINGER PROTEIN CONSTANS-LIKE 10"/>
    <property type="match status" value="1"/>
</dbReference>
<dbReference type="PANTHER" id="PTHR31717:SF81">
    <property type="entry name" value="B-BOX ZINC FINGER PROTEIN 32-LIKE"/>
    <property type="match status" value="1"/>
</dbReference>
<evidence type="ECO:0000259" key="6">
    <source>
        <dbReference type="PROSITE" id="PS50119"/>
    </source>
</evidence>
<evidence type="ECO:0000256" key="4">
    <source>
        <dbReference type="PROSITE-ProRule" id="PRU00024"/>
    </source>
</evidence>
<evidence type="ECO:0000256" key="5">
    <source>
        <dbReference type="SAM" id="MobiDB-lite"/>
    </source>
</evidence>
<proteinExistence type="predicted"/>
<evidence type="ECO:0000313" key="8">
    <source>
        <dbReference type="Proteomes" id="UP001603857"/>
    </source>
</evidence>
<name>A0ABD1LDF9_9FABA</name>
<dbReference type="InterPro" id="IPR000315">
    <property type="entry name" value="Znf_B-box"/>
</dbReference>
<dbReference type="CDD" id="cd19821">
    <property type="entry name" value="Bbox1_BBX-like"/>
    <property type="match status" value="1"/>
</dbReference>
<evidence type="ECO:0000256" key="3">
    <source>
        <dbReference type="ARBA" id="ARBA00022833"/>
    </source>
</evidence>
<feature type="region of interest" description="Disordered" evidence="5">
    <location>
        <begin position="77"/>
        <end position="97"/>
    </location>
</feature>
<organism evidence="7 8">
    <name type="scientific">Flemingia macrophylla</name>
    <dbReference type="NCBI Taxonomy" id="520843"/>
    <lineage>
        <taxon>Eukaryota</taxon>
        <taxon>Viridiplantae</taxon>
        <taxon>Streptophyta</taxon>
        <taxon>Embryophyta</taxon>
        <taxon>Tracheophyta</taxon>
        <taxon>Spermatophyta</taxon>
        <taxon>Magnoliopsida</taxon>
        <taxon>eudicotyledons</taxon>
        <taxon>Gunneridae</taxon>
        <taxon>Pentapetalae</taxon>
        <taxon>rosids</taxon>
        <taxon>fabids</taxon>
        <taxon>Fabales</taxon>
        <taxon>Fabaceae</taxon>
        <taxon>Papilionoideae</taxon>
        <taxon>50 kb inversion clade</taxon>
        <taxon>NPAAA clade</taxon>
        <taxon>indigoferoid/millettioid clade</taxon>
        <taxon>Phaseoleae</taxon>
        <taxon>Flemingia</taxon>
    </lineage>
</organism>
<keyword evidence="2 4" id="KW-0863">Zinc-finger</keyword>
<keyword evidence="3" id="KW-0862">Zinc</keyword>
<dbReference type="InterPro" id="IPR049808">
    <property type="entry name" value="CONSTANS-like_Bbox1"/>
</dbReference>
<evidence type="ECO:0000313" key="7">
    <source>
        <dbReference type="EMBL" id="KAL2321473.1"/>
    </source>
</evidence>
<protein>
    <recommendedName>
        <fullName evidence="6">B box-type domain-containing protein</fullName>
    </recommendedName>
</protein>